<gene>
    <name evidence="1" type="ORF">U2F25_06855</name>
</gene>
<dbReference type="Proteomes" id="UP001290101">
    <property type="component" value="Unassembled WGS sequence"/>
</dbReference>
<dbReference type="RefSeq" id="WP_322439607.1">
    <property type="nucleotide sequence ID" value="NZ_JAXOTQ010000006.1"/>
</dbReference>
<keyword evidence="2" id="KW-1185">Reference proteome</keyword>
<evidence type="ECO:0000313" key="1">
    <source>
        <dbReference type="EMBL" id="MDZ5489187.1"/>
    </source>
</evidence>
<sequence length="80" mass="9599">MSNRDKPHRVPRQEHLRRNLQGIPVVVAALHDYLRTQLPKQLDDWRVAVKLEDLKELDLKHLDDFSRTMALKWRTRALLH</sequence>
<evidence type="ECO:0000313" key="2">
    <source>
        <dbReference type="Proteomes" id="UP001290101"/>
    </source>
</evidence>
<protein>
    <submittedName>
        <fullName evidence="1">Uncharacterized protein</fullName>
    </submittedName>
</protein>
<reference evidence="1 2" key="1">
    <citation type="submission" date="2023-12" db="EMBL/GenBank/DDBJ databases">
        <title>Micromonospora sp. nov., isolated from Atacama Desert.</title>
        <authorList>
            <person name="Carro L."/>
            <person name="Golinska P."/>
            <person name="Klenk H.-P."/>
            <person name="Goodfellow M."/>
        </authorList>
    </citation>
    <scope>NUCLEOTIDE SEQUENCE [LARGE SCALE GENOMIC DNA]</scope>
    <source>
        <strain evidence="1 2">4G53</strain>
    </source>
</reference>
<name>A0ABU5J9D7_9ACTN</name>
<dbReference type="EMBL" id="JAXOTQ010000006">
    <property type="protein sequence ID" value="MDZ5489187.1"/>
    <property type="molecule type" value="Genomic_DNA"/>
</dbReference>
<accession>A0ABU5J9D7</accession>
<comment type="caution">
    <text evidence="1">The sequence shown here is derived from an EMBL/GenBank/DDBJ whole genome shotgun (WGS) entry which is preliminary data.</text>
</comment>
<organism evidence="1 2">
    <name type="scientific">Micromonospora sicca</name>
    <dbReference type="NCBI Taxonomy" id="2202420"/>
    <lineage>
        <taxon>Bacteria</taxon>
        <taxon>Bacillati</taxon>
        <taxon>Actinomycetota</taxon>
        <taxon>Actinomycetes</taxon>
        <taxon>Micromonosporales</taxon>
        <taxon>Micromonosporaceae</taxon>
        <taxon>Micromonospora</taxon>
    </lineage>
</organism>
<proteinExistence type="predicted"/>